<evidence type="ECO:0000256" key="2">
    <source>
        <dbReference type="ARBA" id="ARBA00023002"/>
    </source>
</evidence>
<reference evidence="5" key="1">
    <citation type="submission" date="2017-03" db="EMBL/GenBank/DDBJ databases">
        <authorList>
            <person name="Sharma R."/>
            <person name="Thines M."/>
        </authorList>
    </citation>
    <scope>NUCLEOTIDE SEQUENCE [LARGE SCALE GENOMIC DNA]</scope>
</reference>
<keyword evidence="1" id="KW-0521">NADP</keyword>
<dbReference type="SUPFAM" id="SSF51735">
    <property type="entry name" value="NAD(P)-binding Rossmann-fold domains"/>
    <property type="match status" value="1"/>
</dbReference>
<dbReference type="InterPro" id="IPR051609">
    <property type="entry name" value="NmrA/Isoflavone_reductase-like"/>
</dbReference>
<dbReference type="AlphaFoldDB" id="A0A1W5DD93"/>
<evidence type="ECO:0000256" key="1">
    <source>
        <dbReference type="ARBA" id="ARBA00022857"/>
    </source>
</evidence>
<dbReference type="Pfam" id="PF05368">
    <property type="entry name" value="NmrA"/>
    <property type="match status" value="1"/>
</dbReference>
<feature type="domain" description="NmrA-like" evidence="3">
    <location>
        <begin position="6"/>
        <end position="242"/>
    </location>
</feature>
<keyword evidence="5" id="KW-1185">Reference proteome</keyword>
<dbReference type="Proteomes" id="UP000192927">
    <property type="component" value="Unassembled WGS sequence"/>
</dbReference>
<evidence type="ECO:0000259" key="3">
    <source>
        <dbReference type="Pfam" id="PF05368"/>
    </source>
</evidence>
<dbReference type="InterPro" id="IPR036291">
    <property type="entry name" value="NAD(P)-bd_dom_sf"/>
</dbReference>
<evidence type="ECO:0000313" key="5">
    <source>
        <dbReference type="Proteomes" id="UP000192927"/>
    </source>
</evidence>
<evidence type="ECO:0000313" key="4">
    <source>
        <dbReference type="EMBL" id="SLM41021.1"/>
    </source>
</evidence>
<proteinExistence type="predicted"/>
<dbReference type="InterPro" id="IPR008030">
    <property type="entry name" value="NmrA-like"/>
</dbReference>
<dbReference type="PANTHER" id="PTHR47706:SF5">
    <property type="entry name" value="ISOFLAVONE REDUCTASE"/>
    <property type="match status" value="1"/>
</dbReference>
<dbReference type="Gene3D" id="3.40.50.720">
    <property type="entry name" value="NAD(P)-binding Rossmann-like Domain"/>
    <property type="match status" value="1"/>
</dbReference>
<protein>
    <submittedName>
        <fullName evidence="4">NmrA-like domain</fullName>
    </submittedName>
</protein>
<organism evidence="4 5">
    <name type="scientific">Lasallia pustulata</name>
    <dbReference type="NCBI Taxonomy" id="136370"/>
    <lineage>
        <taxon>Eukaryota</taxon>
        <taxon>Fungi</taxon>
        <taxon>Dikarya</taxon>
        <taxon>Ascomycota</taxon>
        <taxon>Pezizomycotina</taxon>
        <taxon>Lecanoromycetes</taxon>
        <taxon>OSLEUM clade</taxon>
        <taxon>Umbilicariomycetidae</taxon>
        <taxon>Umbilicariales</taxon>
        <taxon>Umbilicariaceae</taxon>
        <taxon>Lasallia</taxon>
    </lineage>
</organism>
<keyword evidence="2" id="KW-0560">Oxidoreductase</keyword>
<dbReference type="GO" id="GO:0016491">
    <property type="term" value="F:oxidoreductase activity"/>
    <property type="evidence" value="ECO:0007669"/>
    <property type="project" value="UniProtKB-KW"/>
</dbReference>
<dbReference type="PANTHER" id="PTHR47706">
    <property type="entry name" value="NMRA-LIKE FAMILY PROTEIN"/>
    <property type="match status" value="1"/>
</dbReference>
<dbReference type="EMBL" id="FWEW01003757">
    <property type="protein sequence ID" value="SLM41021.1"/>
    <property type="molecule type" value="Genomic_DNA"/>
</dbReference>
<sequence length="308" mass="34084">MTRVAIAGTGGLAYWIAHFLSTETFHPFILLSRAPKPLLTAKGWQVAVVNYTDPSDLQYKLAGVDTVISTVTGSPQIGLIDAAAAVGVKRFAPAEFEGQPSLRPQADPLDRGKLAALARLQHYSAYGMQFTSFVCGILYDRFSPGGMAASGIGIGSGVAAEGDYVMDIRNLKAQIPRYNAAGQPVRICMTSAHDIGRFVVAAIDLDEWPRELRMCGERLTVLEVVAIAEQMRGRNFEHEEYDHVEQTLPWRLHYAEMAHNVKQKRQAQTLIATMDGRYDFASANLNSLVNFQPLRFRDWLQVAWQGQI</sequence>
<name>A0A1W5DD93_9LECA</name>
<accession>A0A1W5DD93</accession>